<comment type="caution">
    <text evidence="1">The sequence shown here is derived from an EMBL/GenBank/DDBJ whole genome shotgun (WGS) entry which is preliminary data.</text>
</comment>
<protein>
    <submittedName>
        <fullName evidence="1">SRNA-binding regulator protein Hfq</fullName>
    </submittedName>
</protein>
<dbReference type="EMBL" id="JACIBV010000001">
    <property type="protein sequence ID" value="MBB3726027.1"/>
    <property type="molecule type" value="Genomic_DNA"/>
</dbReference>
<evidence type="ECO:0000313" key="2">
    <source>
        <dbReference type="Proteomes" id="UP000579945"/>
    </source>
</evidence>
<proteinExistence type="predicted"/>
<accession>A0A7W5UWI2</accession>
<dbReference type="RefSeq" id="WP_183645535.1">
    <property type="nucleotide sequence ID" value="NZ_BAAAXX010000038.1"/>
</dbReference>
<dbReference type="AlphaFoldDB" id="A0A7W5UWI2"/>
<sequence>MSAPTVWRDLLSEVKGTRQRVTVHLYGGQSLKGVVVEVDDVNEVVVLDEYAHGSTVSAHESPVHTIALSAVQAVTVHRHE</sequence>
<dbReference type="Proteomes" id="UP000579945">
    <property type="component" value="Unassembled WGS sequence"/>
</dbReference>
<organism evidence="1 2">
    <name type="scientific">Nonomuraea dietziae</name>
    <dbReference type="NCBI Taxonomy" id="65515"/>
    <lineage>
        <taxon>Bacteria</taxon>
        <taxon>Bacillati</taxon>
        <taxon>Actinomycetota</taxon>
        <taxon>Actinomycetes</taxon>
        <taxon>Streptosporangiales</taxon>
        <taxon>Streptosporangiaceae</taxon>
        <taxon>Nonomuraea</taxon>
    </lineage>
</organism>
<evidence type="ECO:0000313" key="1">
    <source>
        <dbReference type="EMBL" id="MBB3726027.1"/>
    </source>
</evidence>
<keyword evidence="2" id="KW-1185">Reference proteome</keyword>
<gene>
    <name evidence="1" type="ORF">FHR33_001887</name>
</gene>
<reference evidence="1 2" key="1">
    <citation type="submission" date="2020-08" db="EMBL/GenBank/DDBJ databases">
        <title>Sequencing the genomes of 1000 actinobacteria strains.</title>
        <authorList>
            <person name="Klenk H.-P."/>
        </authorList>
    </citation>
    <scope>NUCLEOTIDE SEQUENCE [LARGE SCALE GENOMIC DNA]</scope>
    <source>
        <strain evidence="1 2">DSM 44320</strain>
    </source>
</reference>
<dbReference type="GeneID" id="95388415"/>
<name>A0A7W5UWI2_9ACTN</name>